<feature type="signal peptide" evidence="1">
    <location>
        <begin position="1"/>
        <end position="29"/>
    </location>
</feature>
<sequence length="84" mass="9555">MWFFSPLIMFTTNPLCIAGLAASLRYCHGQSLLAQSGRGRKWRRHDNAEKWRRQNPSGVSCACVYSVCGDVTFFVFCLYLSILT</sequence>
<protein>
    <submittedName>
        <fullName evidence="2">Putative secreted protein</fullName>
    </submittedName>
</protein>
<proteinExistence type="predicted"/>
<name>A0A6G5A3X7_RHIMP</name>
<accession>A0A6G5A3X7</accession>
<evidence type="ECO:0000313" key="2">
    <source>
        <dbReference type="EMBL" id="NIE44923.1"/>
    </source>
</evidence>
<organism evidence="2">
    <name type="scientific">Rhipicephalus microplus</name>
    <name type="common">Cattle tick</name>
    <name type="synonym">Boophilus microplus</name>
    <dbReference type="NCBI Taxonomy" id="6941"/>
    <lineage>
        <taxon>Eukaryota</taxon>
        <taxon>Metazoa</taxon>
        <taxon>Ecdysozoa</taxon>
        <taxon>Arthropoda</taxon>
        <taxon>Chelicerata</taxon>
        <taxon>Arachnida</taxon>
        <taxon>Acari</taxon>
        <taxon>Parasitiformes</taxon>
        <taxon>Ixodida</taxon>
        <taxon>Ixodoidea</taxon>
        <taxon>Ixodidae</taxon>
        <taxon>Rhipicephalinae</taxon>
        <taxon>Rhipicephalus</taxon>
        <taxon>Boophilus</taxon>
    </lineage>
</organism>
<dbReference type="AlphaFoldDB" id="A0A6G5A3X7"/>
<feature type="chain" id="PRO_5026244894" evidence="1">
    <location>
        <begin position="30"/>
        <end position="84"/>
    </location>
</feature>
<evidence type="ECO:0000256" key="1">
    <source>
        <dbReference type="SAM" id="SignalP"/>
    </source>
</evidence>
<reference evidence="2" key="1">
    <citation type="submission" date="2020-03" db="EMBL/GenBank/DDBJ databases">
        <title>A transcriptome and proteome of the tick Rhipicephalus microplus shaped by the genetic composition of its hosts and developmental stage.</title>
        <authorList>
            <person name="Garcia G.R."/>
            <person name="Ribeiro J.M.C."/>
            <person name="Maruyama S.R."/>
            <person name="Gardinasse L.G."/>
            <person name="Nelson K."/>
            <person name="Ferreira B.R."/>
            <person name="Andrade T.G."/>
            <person name="Santos I.K.F.M."/>
        </authorList>
    </citation>
    <scope>NUCLEOTIDE SEQUENCE</scope>
    <source>
        <strain evidence="2">NSGR</strain>
        <tissue evidence="2">Salivary glands</tissue>
    </source>
</reference>
<dbReference type="EMBL" id="GIKN01002650">
    <property type="protein sequence ID" value="NIE44923.1"/>
    <property type="molecule type" value="Transcribed_RNA"/>
</dbReference>
<keyword evidence="1" id="KW-0732">Signal</keyword>